<organism evidence="1 2">
    <name type="scientific">Metabacillus sediminilitoris</name>
    <dbReference type="NCBI Taxonomy" id="2567941"/>
    <lineage>
        <taxon>Bacteria</taxon>
        <taxon>Bacillati</taxon>
        <taxon>Bacillota</taxon>
        <taxon>Bacilli</taxon>
        <taxon>Bacillales</taxon>
        <taxon>Bacillaceae</taxon>
        <taxon>Metabacillus</taxon>
    </lineage>
</organism>
<gene>
    <name evidence="1" type="ORF">E6W99_02975</name>
</gene>
<comment type="caution">
    <text evidence="1">The sequence shown here is derived from an EMBL/GenBank/DDBJ whole genome shotgun (WGS) entry which is preliminary data.</text>
</comment>
<dbReference type="RefSeq" id="WP_136351706.1">
    <property type="nucleotide sequence ID" value="NZ_SSNT01000002.1"/>
</dbReference>
<dbReference type="AlphaFoldDB" id="A0A4S4C5C3"/>
<proteinExistence type="predicted"/>
<evidence type="ECO:0000313" key="2">
    <source>
        <dbReference type="Proteomes" id="UP000310334"/>
    </source>
</evidence>
<name>A0A4S4C5C3_9BACI</name>
<keyword evidence="2" id="KW-1185">Reference proteome</keyword>
<sequence>MSSRSCNEPEPGSKSEEVINEPILHRLNTDKPRMLGFLRAIIPHFASLNDSKFQAGFTAR</sequence>
<dbReference type="Proteomes" id="UP000310334">
    <property type="component" value="Unassembled WGS sequence"/>
</dbReference>
<dbReference type="EMBL" id="SSNT01000002">
    <property type="protein sequence ID" value="THF82409.1"/>
    <property type="molecule type" value="Genomic_DNA"/>
</dbReference>
<reference evidence="1 2" key="1">
    <citation type="submission" date="2019-04" db="EMBL/GenBank/DDBJ databases">
        <title>Bacillus sediminilitoris sp. nov., isolated from a tidal flat sediment on the East China Sea.</title>
        <authorList>
            <person name="Wei Y."/>
            <person name="Mao H."/>
            <person name="Fang J."/>
        </authorList>
    </citation>
    <scope>NUCLEOTIDE SEQUENCE [LARGE SCALE GENOMIC DNA]</scope>
    <source>
        <strain evidence="1 2">DSL-17</strain>
    </source>
</reference>
<protein>
    <submittedName>
        <fullName evidence="1">Uncharacterized protein</fullName>
    </submittedName>
</protein>
<evidence type="ECO:0000313" key="1">
    <source>
        <dbReference type="EMBL" id="THF82409.1"/>
    </source>
</evidence>
<accession>A0A4S4C5C3</accession>